<dbReference type="EMBL" id="BLRV01000031">
    <property type="protein sequence ID" value="GFP21285.1"/>
    <property type="molecule type" value="Genomic_DNA"/>
</dbReference>
<dbReference type="AlphaFoldDB" id="A0A6V8QBF4"/>
<proteinExistence type="predicted"/>
<evidence type="ECO:0000313" key="2">
    <source>
        <dbReference type="Proteomes" id="UP000580051"/>
    </source>
</evidence>
<dbReference type="InterPro" id="IPR023286">
    <property type="entry name" value="ABATE_dom_sf"/>
</dbReference>
<gene>
    <name evidence="1" type="ORF">HKBW3S06_00511</name>
</gene>
<accession>A0A6V8QBF4</accession>
<comment type="caution">
    <text evidence="1">The sequence shown here is derived from an EMBL/GenBank/DDBJ whole genome shotgun (WGS) entry which is preliminary data.</text>
</comment>
<organism evidence="1 2">
    <name type="scientific">Candidatus Hakubella thermalkaliphila</name>
    <dbReference type="NCBI Taxonomy" id="2754717"/>
    <lineage>
        <taxon>Bacteria</taxon>
        <taxon>Bacillati</taxon>
        <taxon>Actinomycetota</taxon>
        <taxon>Actinomycetota incertae sedis</taxon>
        <taxon>Candidatus Hakubellales</taxon>
        <taxon>Candidatus Hakubellaceae</taxon>
        <taxon>Candidatus Hakubella</taxon>
    </lineage>
</organism>
<dbReference type="Proteomes" id="UP000580051">
    <property type="component" value="Unassembled WGS sequence"/>
</dbReference>
<protein>
    <submittedName>
        <fullName evidence="1">Uncharacterized protein</fullName>
    </submittedName>
</protein>
<dbReference type="SUPFAM" id="SSF160904">
    <property type="entry name" value="Jann2411-like"/>
    <property type="match status" value="1"/>
</dbReference>
<name>A0A6V8QBF4_9ACTN</name>
<reference evidence="1 2" key="1">
    <citation type="journal article" date="2020" name="Front. Microbiol.">
        <title>Single-cell genomics of novel Actinobacteria with the Wood-Ljungdahl pathway discovered in a serpentinizing system.</title>
        <authorList>
            <person name="Merino N."/>
            <person name="Kawai M."/>
            <person name="Boyd E.S."/>
            <person name="Colman D.R."/>
            <person name="McGlynn S.E."/>
            <person name="Nealson K.H."/>
            <person name="Kurokawa K."/>
            <person name="Hongoh Y."/>
        </authorList>
    </citation>
    <scope>NUCLEOTIDE SEQUENCE [LARGE SCALE GENOMIC DNA]</scope>
    <source>
        <strain evidence="1 2">S06</strain>
    </source>
</reference>
<sequence length="343" mass="39730">MLTMVDKEVCERCGAFLRRYRPVGETLCSPCRAKLRETAPPTLDDLRPGLKEKEPLGVVSPWTSTWPRLSAYELKRARVDGGPRQTYIVPARGAELSWYDPLERPAYDTFSNLDPDDGKAMLGFAHENGLLGWMFDQIIELKRLQIPEDEFSEGISAWAVITKGYGQVLYQDFARYFLPEYPQDKDVPFPFLSGRTVFWANYSEPTELWASAILRLREVVKQAKEGSWAALNLSQVYPRLITKADKLGWRWYFRSLLQAFELEIFLGLVGSKIKECAREGCGRIFRYTAGKKYCSDSCRQLNKKSPRKRTDYQRMYGRKRRGQITQEEFKRWQANAKKEVQNG</sequence>
<evidence type="ECO:0000313" key="1">
    <source>
        <dbReference type="EMBL" id="GFP21285.1"/>
    </source>
</evidence>